<feature type="domain" description="Enoyl reductase (ER)" evidence="3">
    <location>
        <begin position="11"/>
        <end position="328"/>
    </location>
</feature>
<dbReference type="InterPro" id="IPR013154">
    <property type="entry name" value="ADH-like_N"/>
</dbReference>
<dbReference type="Pfam" id="PF08240">
    <property type="entry name" value="ADH_N"/>
    <property type="match status" value="1"/>
</dbReference>
<dbReference type="InterPro" id="IPR011032">
    <property type="entry name" value="GroES-like_sf"/>
</dbReference>
<dbReference type="SUPFAM" id="SSF50129">
    <property type="entry name" value="GroES-like"/>
    <property type="match status" value="1"/>
</dbReference>
<dbReference type="GO" id="GO:0070402">
    <property type="term" value="F:NADPH binding"/>
    <property type="evidence" value="ECO:0007669"/>
    <property type="project" value="TreeGrafter"/>
</dbReference>
<evidence type="ECO:0000313" key="4">
    <source>
        <dbReference type="EMBL" id="SDU52366.1"/>
    </source>
</evidence>
<dbReference type="Gene3D" id="3.40.50.720">
    <property type="entry name" value="NAD(P)-binding Rossmann-like Domain"/>
    <property type="match status" value="1"/>
</dbReference>
<dbReference type="SUPFAM" id="SSF51735">
    <property type="entry name" value="NAD(P)-binding Rossmann-fold domains"/>
    <property type="match status" value="1"/>
</dbReference>
<dbReference type="InterPro" id="IPR036291">
    <property type="entry name" value="NAD(P)-bd_dom_sf"/>
</dbReference>
<dbReference type="STRING" id="419479.SAMN04488563_2391"/>
<proteinExistence type="predicted"/>
<protein>
    <submittedName>
        <fullName evidence="4">NADPH:quinone reductase</fullName>
    </submittedName>
</protein>
<evidence type="ECO:0000313" key="5">
    <source>
        <dbReference type="Proteomes" id="UP000182977"/>
    </source>
</evidence>
<name>A0A1H2J864_9ACTN</name>
<evidence type="ECO:0000259" key="3">
    <source>
        <dbReference type="SMART" id="SM00829"/>
    </source>
</evidence>
<dbReference type="OrthoDB" id="9792162at2"/>
<dbReference type="PANTHER" id="PTHR48106">
    <property type="entry name" value="QUINONE OXIDOREDUCTASE PIG3-RELATED"/>
    <property type="match status" value="1"/>
</dbReference>
<keyword evidence="1" id="KW-0521">NADP</keyword>
<dbReference type="AlphaFoldDB" id="A0A1H2J864"/>
<dbReference type="GO" id="GO:0016651">
    <property type="term" value="F:oxidoreductase activity, acting on NAD(P)H"/>
    <property type="evidence" value="ECO:0007669"/>
    <property type="project" value="TreeGrafter"/>
</dbReference>
<organism evidence="4 5">
    <name type="scientific">Jiangella alkaliphila</name>
    <dbReference type="NCBI Taxonomy" id="419479"/>
    <lineage>
        <taxon>Bacteria</taxon>
        <taxon>Bacillati</taxon>
        <taxon>Actinomycetota</taxon>
        <taxon>Actinomycetes</taxon>
        <taxon>Jiangellales</taxon>
        <taxon>Jiangellaceae</taxon>
        <taxon>Jiangella</taxon>
    </lineage>
</organism>
<dbReference type="CDD" id="cd08268">
    <property type="entry name" value="MDR2"/>
    <property type="match status" value="1"/>
</dbReference>
<dbReference type="Proteomes" id="UP000182977">
    <property type="component" value="Chromosome I"/>
</dbReference>
<gene>
    <name evidence="4" type="ORF">SAMN04488563_2391</name>
</gene>
<dbReference type="InterPro" id="IPR020843">
    <property type="entry name" value="ER"/>
</dbReference>
<dbReference type="RefSeq" id="WP_046768555.1">
    <property type="nucleotide sequence ID" value="NZ_KQ061226.1"/>
</dbReference>
<evidence type="ECO:0000256" key="2">
    <source>
        <dbReference type="ARBA" id="ARBA00023002"/>
    </source>
</evidence>
<reference evidence="5" key="1">
    <citation type="submission" date="2016-10" db="EMBL/GenBank/DDBJ databases">
        <authorList>
            <person name="Varghese N."/>
            <person name="Submissions S."/>
        </authorList>
    </citation>
    <scope>NUCLEOTIDE SEQUENCE [LARGE SCALE GENOMIC DNA]</scope>
    <source>
        <strain evidence="5">DSM 45079</strain>
    </source>
</reference>
<keyword evidence="2" id="KW-0560">Oxidoreductase</keyword>
<dbReference type="EMBL" id="LT629791">
    <property type="protein sequence ID" value="SDU52366.1"/>
    <property type="molecule type" value="Genomic_DNA"/>
</dbReference>
<keyword evidence="5" id="KW-1185">Reference proteome</keyword>
<evidence type="ECO:0000256" key="1">
    <source>
        <dbReference type="ARBA" id="ARBA00022857"/>
    </source>
</evidence>
<sequence>MALTVRFHEYGGPEVLRLDHVDAGEPGPGEVLVRVDAVGVNRAEALFRGGQYIEAAAAFPARLGAEASGVVERLGPGVEGLASGQAVSVVPAFSQNDYGVYAERAVVPARALVPRPDGVDAVSGAAVWMPYLTTYGAMAEVTGLRPGDVAVVTAASSSIGLAALHTAARLGATPVAVTRTRAKAGRLLAEGAAEVVVSDEEDVAARVLELTGGRGAAAVFDAVAGPGVVDLARAVAAGGTLLLWGAQSGRPTPYPGFELGMPALNVRTYTVHEITRDAERLRRAVAFVASGLRDGAFRAVVDRLFPLADVVAAHRYLDSGDRFGKVVLTVPR</sequence>
<dbReference type="Gene3D" id="3.90.180.10">
    <property type="entry name" value="Medium-chain alcohol dehydrogenases, catalytic domain"/>
    <property type="match status" value="1"/>
</dbReference>
<accession>A0A1H2J864</accession>
<dbReference type="SMART" id="SM00829">
    <property type="entry name" value="PKS_ER"/>
    <property type="match status" value="1"/>
</dbReference>
<dbReference type="Pfam" id="PF13602">
    <property type="entry name" value="ADH_zinc_N_2"/>
    <property type="match status" value="1"/>
</dbReference>